<dbReference type="InterPro" id="IPR009739">
    <property type="entry name" value="LprI-like_N"/>
</dbReference>
<dbReference type="Pfam" id="PF07007">
    <property type="entry name" value="LprI"/>
    <property type="match status" value="1"/>
</dbReference>
<evidence type="ECO:0000256" key="1">
    <source>
        <dbReference type="SAM" id="SignalP"/>
    </source>
</evidence>
<proteinExistence type="predicted"/>
<reference evidence="3 4" key="1">
    <citation type="submission" date="2019-05" db="EMBL/GenBank/DDBJ databases">
        <authorList>
            <consortium name="Pathogen Informatics"/>
        </authorList>
    </citation>
    <scope>NUCLEOTIDE SEQUENCE [LARGE SCALE GENOMIC DNA]</scope>
    <source>
        <strain evidence="3 4">NCTC12971</strain>
    </source>
</reference>
<dbReference type="RefSeq" id="WP_054307953.1">
    <property type="nucleotide sequence ID" value="NZ_CAMIPJ010000005.1"/>
</dbReference>
<dbReference type="Gene3D" id="1.20.1270.180">
    <property type="match status" value="1"/>
</dbReference>
<feature type="domain" description="Lysozyme inhibitor LprI-like N-terminal" evidence="2">
    <location>
        <begin position="190"/>
        <end position="266"/>
    </location>
</feature>
<evidence type="ECO:0000313" key="3">
    <source>
        <dbReference type="EMBL" id="VTP61525.1"/>
    </source>
</evidence>
<gene>
    <name evidence="3" type="ORF">NCTC12971_02039</name>
</gene>
<dbReference type="Proteomes" id="UP000307968">
    <property type="component" value="Chromosome"/>
</dbReference>
<feature type="chain" id="PRO_5020937701" evidence="1">
    <location>
        <begin position="21"/>
        <end position="271"/>
    </location>
</feature>
<accession>A0A4U9HD11</accession>
<evidence type="ECO:0000259" key="2">
    <source>
        <dbReference type="Pfam" id="PF07007"/>
    </source>
</evidence>
<name>A0A4U9HD11_SERRU</name>
<organism evidence="3 4">
    <name type="scientific">Serratia rubidaea</name>
    <name type="common">Serratia marinorubra</name>
    <dbReference type="NCBI Taxonomy" id="61652"/>
    <lineage>
        <taxon>Bacteria</taxon>
        <taxon>Pseudomonadati</taxon>
        <taxon>Pseudomonadota</taxon>
        <taxon>Gammaproteobacteria</taxon>
        <taxon>Enterobacterales</taxon>
        <taxon>Yersiniaceae</taxon>
        <taxon>Serratia</taxon>
    </lineage>
</organism>
<dbReference type="EMBL" id="LR590463">
    <property type="protein sequence ID" value="VTP61525.1"/>
    <property type="molecule type" value="Genomic_DNA"/>
</dbReference>
<dbReference type="AlphaFoldDB" id="A0A4U9HD11"/>
<protein>
    <submittedName>
        <fullName evidence="3">Uncharacterized protein conserved in bacteria</fullName>
    </submittedName>
</protein>
<feature type="signal peptide" evidence="1">
    <location>
        <begin position="1"/>
        <end position="20"/>
    </location>
</feature>
<sequence>MFKKMVLLTSVVVFSGSVNAGLFDSNDFKCGRNDTVKALTDYIKNDASGMLQSDYLTKSNFYYDKPVSVYQSMLDSMEVTIANVSTSGKGSHDLNCSATISMKIPKDTLDVVNKIPNYLHYITGGYGKINNNGVIWNGVAYSAKLADNNKDVIFSNFSRTDASAALFNMSVLAVNKEQIISALSQNALSSARSAYVNADRELNAVWKELPDSARNSLKKEQVVWVNNKVAKCGKLPDGESEKDNVQRWVDIYQCQTKMTNERITYLTGNDN</sequence>
<dbReference type="GeneID" id="61765192"/>
<keyword evidence="1" id="KW-0732">Signal</keyword>
<evidence type="ECO:0000313" key="4">
    <source>
        <dbReference type="Proteomes" id="UP000307968"/>
    </source>
</evidence>